<dbReference type="InterPro" id="IPR000409">
    <property type="entry name" value="BEACH_dom"/>
</dbReference>
<evidence type="ECO:0000259" key="1">
    <source>
        <dbReference type="PROSITE" id="PS50197"/>
    </source>
</evidence>
<dbReference type="Pfam" id="PF02138">
    <property type="entry name" value="Beach"/>
    <property type="match status" value="1"/>
</dbReference>
<evidence type="ECO:0000313" key="2">
    <source>
        <dbReference type="EMBL" id="GIL63865.1"/>
    </source>
</evidence>
<keyword evidence="3" id="KW-1185">Reference proteome</keyword>
<dbReference type="Proteomes" id="UP000747399">
    <property type="component" value="Unassembled WGS sequence"/>
</dbReference>
<dbReference type="SMART" id="SM01026">
    <property type="entry name" value="Beach"/>
    <property type="match status" value="1"/>
</dbReference>
<dbReference type="EMBL" id="BNCO01000061">
    <property type="protein sequence ID" value="GIL63865.1"/>
    <property type="molecule type" value="Genomic_DNA"/>
</dbReference>
<feature type="domain" description="BEACH" evidence="1">
    <location>
        <begin position="1"/>
        <end position="172"/>
    </location>
</feature>
<organism evidence="2 3">
    <name type="scientific">Volvox africanus</name>
    <dbReference type="NCBI Taxonomy" id="51714"/>
    <lineage>
        <taxon>Eukaryota</taxon>
        <taxon>Viridiplantae</taxon>
        <taxon>Chlorophyta</taxon>
        <taxon>core chlorophytes</taxon>
        <taxon>Chlorophyceae</taxon>
        <taxon>CS clade</taxon>
        <taxon>Chlamydomonadales</taxon>
        <taxon>Volvocaceae</taxon>
        <taxon>Volvox</taxon>
    </lineage>
</organism>
<gene>
    <name evidence="2" type="ORF">Vafri_17729</name>
</gene>
<sequence>SELSFCIYMARATPRAVLQRAVRSHFEPREYPPSVEAMLARTPDECLPQLYTDAQIFRSIHPELPDLQLPEWASSPQEFIRWHRALLESDHVSRHLHHWLDLFFGYKLLGLAAVAAKNVYLTTQPQPRTGAAVAAPGVGAWSATADGPGATAQPYAPLGMHPPLFLSPHPPRLPSPRPTAVEVAGGGAAAAAASYSHRLRPQYPRGAQAQNMRQSGSWMTPLGSMAGVAGSQGASCGVGVCSDGGPAGVL</sequence>
<dbReference type="InterPro" id="IPR036372">
    <property type="entry name" value="BEACH_dom_sf"/>
</dbReference>
<dbReference type="PROSITE" id="PS50197">
    <property type="entry name" value="BEACH"/>
    <property type="match status" value="1"/>
</dbReference>
<reference evidence="2" key="1">
    <citation type="journal article" date="2021" name="Proc. Natl. Acad. Sci. U.S.A.">
        <title>Three genomes in the algal genus Volvox reveal the fate of a haploid sex-determining region after a transition to homothallism.</title>
        <authorList>
            <person name="Yamamoto K."/>
            <person name="Hamaji T."/>
            <person name="Kawai-Toyooka H."/>
            <person name="Matsuzaki R."/>
            <person name="Takahashi F."/>
            <person name="Nishimura Y."/>
            <person name="Kawachi M."/>
            <person name="Noguchi H."/>
            <person name="Minakuchi Y."/>
            <person name="Umen J.G."/>
            <person name="Toyoda A."/>
            <person name="Nozaki H."/>
        </authorList>
    </citation>
    <scope>NUCLEOTIDE SEQUENCE</scope>
    <source>
        <strain evidence="2">NIES-3780</strain>
    </source>
</reference>
<evidence type="ECO:0000313" key="3">
    <source>
        <dbReference type="Proteomes" id="UP000747399"/>
    </source>
</evidence>
<dbReference type="PANTHER" id="PTHR44662">
    <property type="entry name" value="WD REPEAT-CONTAINING PROTEIN 81"/>
    <property type="match status" value="1"/>
</dbReference>
<dbReference type="Gene3D" id="1.10.1540.10">
    <property type="entry name" value="BEACH domain"/>
    <property type="match status" value="1"/>
</dbReference>
<dbReference type="PANTHER" id="PTHR44662:SF1">
    <property type="entry name" value="WD REPEAT-CONTAINING PROTEIN 81"/>
    <property type="match status" value="1"/>
</dbReference>
<dbReference type="SUPFAM" id="SSF81837">
    <property type="entry name" value="BEACH domain"/>
    <property type="match status" value="1"/>
</dbReference>
<name>A0A8J4F7V8_9CHLO</name>
<protein>
    <recommendedName>
        <fullName evidence="1">BEACH domain-containing protein</fullName>
    </recommendedName>
</protein>
<feature type="non-terminal residue" evidence="2">
    <location>
        <position position="250"/>
    </location>
</feature>
<feature type="non-terminal residue" evidence="2">
    <location>
        <position position="1"/>
    </location>
</feature>
<proteinExistence type="predicted"/>
<accession>A0A8J4F7V8</accession>
<comment type="caution">
    <text evidence="2">The sequence shown here is derived from an EMBL/GenBank/DDBJ whole genome shotgun (WGS) entry which is preliminary data.</text>
</comment>
<dbReference type="InterPro" id="IPR052651">
    <property type="entry name" value="WDR81"/>
</dbReference>
<dbReference type="AlphaFoldDB" id="A0A8J4F7V8"/>